<proteinExistence type="predicted"/>
<name>A0ABS0ZJ72_9STRE</name>
<comment type="caution">
    <text evidence="1">The sequence shown here is derived from an EMBL/GenBank/DDBJ whole genome shotgun (WGS) entry which is preliminary data.</text>
</comment>
<keyword evidence="2" id="KW-1185">Reference proteome</keyword>
<sequence length="66" mass="7556">MEKYNVIDLYKLELINGGSNPRSIFHPEVVWSKIEGWLSQNYRHGGSVPVCFNYTPAYPGKILPQC</sequence>
<dbReference type="Proteomes" id="UP000653045">
    <property type="component" value="Unassembled WGS sequence"/>
</dbReference>
<evidence type="ECO:0000313" key="2">
    <source>
        <dbReference type="Proteomes" id="UP000653045"/>
    </source>
</evidence>
<accession>A0ABS0ZJ72</accession>
<gene>
    <name evidence="1" type="ORF">JHK62_05175</name>
</gene>
<evidence type="ECO:0000313" key="1">
    <source>
        <dbReference type="EMBL" id="MBJ8326060.1"/>
    </source>
</evidence>
<organism evidence="1 2">
    <name type="scientific">Streptococcus pacificus</name>
    <dbReference type="NCBI Taxonomy" id="2740577"/>
    <lineage>
        <taxon>Bacteria</taxon>
        <taxon>Bacillati</taxon>
        <taxon>Bacillota</taxon>
        <taxon>Bacilli</taxon>
        <taxon>Lactobacillales</taxon>
        <taxon>Streptococcaceae</taxon>
        <taxon>Streptococcus</taxon>
    </lineage>
</organism>
<dbReference type="RefSeq" id="WP_199575703.1">
    <property type="nucleotide sequence ID" value="NZ_JAENBO010000003.1"/>
</dbReference>
<reference evidence="1 2" key="1">
    <citation type="journal article" date="2021" name="Int. J. Syst. Evol. Microbiol.">
        <title>Streptococcus vicugnae sp. nov., isolated from faeces of alpacas (Vicugna pacos) and cattle (Bos taurus), Streptococcus zalophi sp. nov., and Streptococcus pacificus sp. nov., isolated from respiratory tract of California sea lions (Zalophus californianus).</title>
        <authorList>
            <person name="Volokhov D.V."/>
            <person name="Zagorodnyaya T.A."/>
            <person name="Shen Z."/>
            <person name="Blom J."/>
            <person name="Furtak V.A."/>
            <person name="Eisenberg T."/>
            <person name="Fan P."/>
            <person name="Jeong K.C."/>
            <person name="Gao Y."/>
            <person name="Zhang S."/>
            <person name="Amselle M."/>
        </authorList>
    </citation>
    <scope>NUCLEOTIDE SEQUENCE [LARGE SCALE GENOMIC DNA]</scope>
    <source>
        <strain evidence="1 2">CSL7591</strain>
    </source>
</reference>
<protein>
    <submittedName>
        <fullName evidence="1">Uncharacterized protein</fullName>
    </submittedName>
</protein>
<dbReference type="EMBL" id="JAENBO010000003">
    <property type="protein sequence ID" value="MBJ8326060.1"/>
    <property type="molecule type" value="Genomic_DNA"/>
</dbReference>